<evidence type="ECO:0000256" key="1">
    <source>
        <dbReference type="ARBA" id="ARBA00009477"/>
    </source>
</evidence>
<dbReference type="InterPro" id="IPR006143">
    <property type="entry name" value="RND_pump_MFP"/>
</dbReference>
<dbReference type="EMBL" id="NBBI01000001">
    <property type="protein sequence ID" value="OWK33166.1"/>
    <property type="molecule type" value="Genomic_DNA"/>
</dbReference>
<sequence>MLAAALPLVLAGCGGSDGAPKAKAAPLVNAAPPATRHFVDEVEAVGTARANEQVTLSSPVTERIERIAFADGGFVRAGQVIATLAQAEERASLAGAVAAERQATTQYQRMNALSERGFVTPATLDQQRALAQRARADADTARAQITDRIVRAPFSGFASQRDISRGAIISAGTPIATISDISRIKLDFTVPETALATLRVGERVSAQAAAYPDLPFSGQVSSIDPVIDPATRAASIRAVLPNPGNRLKPGMLLTVRVLVGERDATAVPELAVLGDGAERYVFVVDGKGVAHRTKVTTGARDGGFVEVRGLAPDARVVTEGVIKVSDGVKVRVNGARASAG</sequence>
<dbReference type="GO" id="GO:0015562">
    <property type="term" value="F:efflux transmembrane transporter activity"/>
    <property type="evidence" value="ECO:0007669"/>
    <property type="project" value="TreeGrafter"/>
</dbReference>
<organism evidence="4 5">
    <name type="scientific">Sphingomonas dokdonensis</name>
    <dbReference type="NCBI Taxonomy" id="344880"/>
    <lineage>
        <taxon>Bacteria</taxon>
        <taxon>Pseudomonadati</taxon>
        <taxon>Pseudomonadota</taxon>
        <taxon>Alphaproteobacteria</taxon>
        <taxon>Sphingomonadales</taxon>
        <taxon>Sphingomonadaceae</taxon>
        <taxon>Sphingomonas</taxon>
    </lineage>
</organism>
<dbReference type="Gene3D" id="1.10.287.470">
    <property type="entry name" value="Helix hairpin bin"/>
    <property type="match status" value="1"/>
</dbReference>
<dbReference type="PANTHER" id="PTHR30469">
    <property type="entry name" value="MULTIDRUG RESISTANCE PROTEIN MDTA"/>
    <property type="match status" value="1"/>
</dbReference>
<gene>
    <name evidence="4" type="primary">mdtA</name>
    <name evidence="4" type="ORF">SPDO_00400</name>
</gene>
<dbReference type="Pfam" id="PF25954">
    <property type="entry name" value="Beta-barrel_RND_2"/>
    <property type="match status" value="1"/>
</dbReference>
<evidence type="ECO:0000313" key="5">
    <source>
        <dbReference type="Proteomes" id="UP000197290"/>
    </source>
</evidence>
<comment type="similarity">
    <text evidence="1">Belongs to the membrane fusion protein (MFP) (TC 8.A.1) family.</text>
</comment>
<name>A0A245ZTU9_9SPHN</name>
<comment type="caution">
    <text evidence="4">The sequence shown here is derived from an EMBL/GenBank/DDBJ whole genome shotgun (WGS) entry which is preliminary data.</text>
</comment>
<dbReference type="SUPFAM" id="SSF111369">
    <property type="entry name" value="HlyD-like secretion proteins"/>
    <property type="match status" value="1"/>
</dbReference>
<evidence type="ECO:0000259" key="2">
    <source>
        <dbReference type="Pfam" id="PF25954"/>
    </source>
</evidence>
<dbReference type="Proteomes" id="UP000197290">
    <property type="component" value="Unassembled WGS sequence"/>
</dbReference>
<reference evidence="4 5" key="1">
    <citation type="submission" date="2017-03" db="EMBL/GenBank/DDBJ databases">
        <title>Genome sequence of Sphingomonas dokdonensis DSM 21029.</title>
        <authorList>
            <person name="Poehlein A."/>
            <person name="Wuebbeler J.H."/>
            <person name="Steinbuechel A."/>
            <person name="Daniel R."/>
        </authorList>
    </citation>
    <scope>NUCLEOTIDE SEQUENCE [LARGE SCALE GENOMIC DNA]</scope>
    <source>
        <strain evidence="4 5">DSM 21029</strain>
    </source>
</reference>
<dbReference type="PANTHER" id="PTHR30469:SF16">
    <property type="entry name" value="HAE1 FAMILY EFFLUX PUMP MFP COMPONENT"/>
    <property type="match status" value="1"/>
</dbReference>
<proteinExistence type="inferred from homology"/>
<dbReference type="InterPro" id="IPR058792">
    <property type="entry name" value="Beta-barrel_RND_2"/>
</dbReference>
<dbReference type="InterPro" id="IPR058637">
    <property type="entry name" value="YknX-like_C"/>
</dbReference>
<feature type="domain" description="YknX-like C-terminal permuted SH3-like" evidence="3">
    <location>
        <begin position="265"/>
        <end position="332"/>
    </location>
</feature>
<keyword evidence="5" id="KW-1185">Reference proteome</keyword>
<dbReference type="NCBIfam" id="TIGR01730">
    <property type="entry name" value="RND_mfp"/>
    <property type="match status" value="1"/>
</dbReference>
<dbReference type="Gene3D" id="2.40.30.170">
    <property type="match status" value="1"/>
</dbReference>
<dbReference type="Pfam" id="PF25989">
    <property type="entry name" value="YknX_C"/>
    <property type="match status" value="1"/>
</dbReference>
<evidence type="ECO:0000313" key="4">
    <source>
        <dbReference type="EMBL" id="OWK33166.1"/>
    </source>
</evidence>
<feature type="domain" description="CusB-like beta-barrel" evidence="2">
    <location>
        <begin position="186"/>
        <end position="257"/>
    </location>
</feature>
<protein>
    <submittedName>
        <fullName evidence="4">Multidrug resistance protein MdtA</fullName>
    </submittedName>
</protein>
<dbReference type="GO" id="GO:1990281">
    <property type="term" value="C:efflux pump complex"/>
    <property type="evidence" value="ECO:0007669"/>
    <property type="project" value="TreeGrafter"/>
</dbReference>
<dbReference type="FunFam" id="2.40.30.170:FF:000010">
    <property type="entry name" value="Efflux RND transporter periplasmic adaptor subunit"/>
    <property type="match status" value="1"/>
</dbReference>
<dbReference type="AlphaFoldDB" id="A0A245ZTU9"/>
<evidence type="ECO:0000259" key="3">
    <source>
        <dbReference type="Pfam" id="PF25989"/>
    </source>
</evidence>
<dbReference type="Gene3D" id="2.40.420.20">
    <property type="match status" value="1"/>
</dbReference>
<dbReference type="Gene3D" id="2.40.50.100">
    <property type="match status" value="1"/>
</dbReference>
<accession>A0A245ZTU9</accession>